<evidence type="ECO:0000256" key="8">
    <source>
        <dbReference type="ARBA" id="ARBA00047417"/>
    </source>
</evidence>
<keyword evidence="6 11" id="KW-0865">Zymogen</keyword>
<comment type="catalytic activity">
    <reaction evidence="2 11">
        <text>glutathione + H2O = L-cysteinylglycine + L-glutamate</text>
        <dbReference type="Rhea" id="RHEA:28807"/>
        <dbReference type="ChEBI" id="CHEBI:15377"/>
        <dbReference type="ChEBI" id="CHEBI:29985"/>
        <dbReference type="ChEBI" id="CHEBI:57925"/>
        <dbReference type="ChEBI" id="CHEBI:61694"/>
        <dbReference type="EC" id="3.4.19.13"/>
    </reaction>
</comment>
<dbReference type="InterPro" id="IPR043137">
    <property type="entry name" value="GGT_ssub_C"/>
</dbReference>
<evidence type="ECO:0000313" key="12">
    <source>
        <dbReference type="EMBL" id="RZO11151.1"/>
    </source>
</evidence>
<comment type="caution">
    <text evidence="12">The sequence shown here is derived from an EMBL/GenBank/DDBJ whole genome shotgun (WGS) entry which is preliminary data.</text>
</comment>
<comment type="catalytic activity">
    <reaction evidence="1 11">
        <text>an S-substituted glutathione + H2O = an S-substituted L-cysteinylglycine + L-glutamate</text>
        <dbReference type="Rhea" id="RHEA:59468"/>
        <dbReference type="ChEBI" id="CHEBI:15377"/>
        <dbReference type="ChEBI" id="CHEBI:29985"/>
        <dbReference type="ChEBI" id="CHEBI:90779"/>
        <dbReference type="ChEBI" id="CHEBI:143103"/>
        <dbReference type="EC" id="3.4.19.13"/>
    </reaction>
</comment>
<dbReference type="InterPro" id="IPR029055">
    <property type="entry name" value="Ntn_hydrolases_N"/>
</dbReference>
<dbReference type="InterPro" id="IPR051792">
    <property type="entry name" value="GGT_bact"/>
</dbReference>
<gene>
    <name evidence="12" type="primary">ggt</name>
    <name evidence="12" type="ORF">EVB01_02700</name>
</gene>
<comment type="similarity">
    <text evidence="3 11">Belongs to the gamma-glutamyltransferase family.</text>
</comment>
<dbReference type="EC" id="2.3.2.2" evidence="11"/>
<dbReference type="EMBL" id="SHBN01000047">
    <property type="protein sequence ID" value="RZO11151.1"/>
    <property type="molecule type" value="Genomic_DNA"/>
</dbReference>
<dbReference type="GO" id="GO:0103068">
    <property type="term" value="F:leukotriene C4 gamma-glutamyl transferase activity"/>
    <property type="evidence" value="ECO:0007669"/>
    <property type="project" value="UniProtKB-EC"/>
</dbReference>
<keyword evidence="7 11" id="KW-0012">Acyltransferase</keyword>
<evidence type="ECO:0000256" key="1">
    <source>
        <dbReference type="ARBA" id="ARBA00001049"/>
    </source>
</evidence>
<name>A0A520LR47_9GAMM</name>
<dbReference type="Pfam" id="PF01019">
    <property type="entry name" value="G_glu_transpept"/>
    <property type="match status" value="1"/>
</dbReference>
<keyword evidence="5 11" id="KW-0378">Hydrolase</keyword>
<dbReference type="InterPro" id="IPR000101">
    <property type="entry name" value="GGT_peptidase"/>
</dbReference>
<comment type="subunit">
    <text evidence="11">This enzyme consists of two polypeptide chains, which are synthesized in precursor form from a single polypeptide.</text>
</comment>
<proteinExistence type="inferred from homology"/>
<comment type="pathway">
    <text evidence="11">Sulfur metabolism; glutathione metabolism.</text>
</comment>
<dbReference type="PRINTS" id="PR01210">
    <property type="entry name" value="GGTRANSPTASE"/>
</dbReference>
<evidence type="ECO:0000256" key="11">
    <source>
        <dbReference type="RuleBase" id="RU368036"/>
    </source>
</evidence>
<keyword evidence="4 11" id="KW-0808">Transferase</keyword>
<evidence type="ECO:0000256" key="9">
    <source>
        <dbReference type="PIRSR" id="PIRSR600101-1"/>
    </source>
</evidence>
<evidence type="ECO:0000256" key="7">
    <source>
        <dbReference type="ARBA" id="ARBA00023315"/>
    </source>
</evidence>
<accession>A0A520LR47</accession>
<organism evidence="12 13">
    <name type="scientific">SAR86 cluster bacterium</name>
    <dbReference type="NCBI Taxonomy" id="2030880"/>
    <lineage>
        <taxon>Bacteria</taxon>
        <taxon>Pseudomonadati</taxon>
        <taxon>Pseudomonadota</taxon>
        <taxon>Gammaproteobacteria</taxon>
        <taxon>SAR86 cluster</taxon>
    </lineage>
</organism>
<dbReference type="GO" id="GO:0036374">
    <property type="term" value="F:glutathione hydrolase activity"/>
    <property type="evidence" value="ECO:0007669"/>
    <property type="project" value="UniProtKB-UniRule"/>
</dbReference>
<evidence type="ECO:0000313" key="13">
    <source>
        <dbReference type="Proteomes" id="UP000319023"/>
    </source>
</evidence>
<dbReference type="AlphaFoldDB" id="A0A520LR47"/>
<dbReference type="PANTHER" id="PTHR43199">
    <property type="entry name" value="GLUTATHIONE HYDROLASE"/>
    <property type="match status" value="1"/>
</dbReference>
<feature type="active site" description="Nucleophile" evidence="9">
    <location>
        <position position="376"/>
    </location>
</feature>
<dbReference type="Proteomes" id="UP000319023">
    <property type="component" value="Unassembled WGS sequence"/>
</dbReference>
<dbReference type="GO" id="GO:0006750">
    <property type="term" value="P:glutathione biosynthetic process"/>
    <property type="evidence" value="ECO:0007669"/>
    <property type="project" value="UniProtKB-KW"/>
</dbReference>
<evidence type="ECO:0000256" key="3">
    <source>
        <dbReference type="ARBA" id="ARBA00009381"/>
    </source>
</evidence>
<comment type="PTM">
    <text evidence="11">Cleaved by autocatalysis into a large and a small subunit.</text>
</comment>
<sequence length="567" mass="62456">MTLRNILFYLLFVSFNAWGQVRYIDYPSPFHPTIGSSGMVVSQNQASSDIGIEILNMGGNAIDAAVAVGFSLATTLPRAGNLGGGGFMLVYLKDENKTIAVDFRSAAPKNISNNDFLFLKNNYDQRRYGYKASGVPGTVAGLLQTHDRYGKLPLKKILQPVIKQAQKGIQVSYDLNQAIGSADQINLDSESENIYYQNGDPVKEHLVMKRPDLAWTFREIARNGEEAFYTGSIAKKIVQAMKQNGGYISAKDLKEYKPRFAEPIQTTYRNHKVLAHPPPAGGAAVLLEGLNILENFDTAKVGPNSASFLHLFAEALQRGHMDRSRYMGDPQFYGVPIKKIISKERAKSLAKSINFQEATPPEALNPDSLFQEGENTTHYSIIDKHGNVVSNTYTLGYSFGSGVTIPGTGILLDNQMNNFAYQYGNPEVIDRSASIGNRFEPGKRPMSTMTPIIIFNEKNELKLITGSPGGALIPAAVLRVVTGVIDFDLNLGEATMLPRLHKDWPYKNLRLEKGFSRDTLQILESYGHELEESKTMGSTQSILISSKGKEGFADLRRPNAGVAIQID</sequence>
<comment type="catalytic activity">
    <reaction evidence="8 11">
        <text>an N-terminal (5-L-glutamyl)-[peptide] + an alpha-amino acid = 5-L-glutamyl amino acid + an N-terminal L-alpha-aminoacyl-[peptide]</text>
        <dbReference type="Rhea" id="RHEA:23904"/>
        <dbReference type="Rhea" id="RHEA-COMP:9780"/>
        <dbReference type="Rhea" id="RHEA-COMP:9795"/>
        <dbReference type="ChEBI" id="CHEBI:77644"/>
        <dbReference type="ChEBI" id="CHEBI:78597"/>
        <dbReference type="ChEBI" id="CHEBI:78599"/>
        <dbReference type="ChEBI" id="CHEBI:78608"/>
        <dbReference type="EC" id="2.3.2.2"/>
    </reaction>
</comment>
<dbReference type="SUPFAM" id="SSF56235">
    <property type="entry name" value="N-terminal nucleophile aminohydrolases (Ntn hydrolases)"/>
    <property type="match status" value="1"/>
</dbReference>
<dbReference type="GO" id="GO:0006751">
    <property type="term" value="P:glutathione catabolic process"/>
    <property type="evidence" value="ECO:0007669"/>
    <property type="project" value="UniProtKB-UniRule"/>
</dbReference>
<dbReference type="InterPro" id="IPR043138">
    <property type="entry name" value="GGT_lsub"/>
</dbReference>
<protein>
    <recommendedName>
        <fullName evidence="11">Glutathione hydrolase proenzyme</fullName>
        <ecNumber evidence="11">2.3.2.2</ecNumber>
        <ecNumber evidence="11">3.4.19.13</ecNumber>
    </recommendedName>
    <component>
        <recommendedName>
            <fullName evidence="11">Glutathione hydrolase large chain</fullName>
        </recommendedName>
    </component>
    <component>
        <recommendedName>
            <fullName evidence="11">Glutathione hydrolase small chain</fullName>
        </recommendedName>
    </component>
</protein>
<evidence type="ECO:0000256" key="10">
    <source>
        <dbReference type="PIRSR" id="PIRSR600101-2"/>
    </source>
</evidence>
<keyword evidence="11" id="KW-0317">Glutathione biosynthesis</keyword>
<evidence type="ECO:0000256" key="6">
    <source>
        <dbReference type="ARBA" id="ARBA00023145"/>
    </source>
</evidence>
<feature type="binding site" evidence="10">
    <location>
        <begin position="447"/>
        <end position="448"/>
    </location>
    <ligand>
        <name>L-glutamate</name>
        <dbReference type="ChEBI" id="CHEBI:29985"/>
    </ligand>
</feature>
<evidence type="ECO:0000256" key="4">
    <source>
        <dbReference type="ARBA" id="ARBA00022679"/>
    </source>
</evidence>
<dbReference type="PANTHER" id="PTHR43199:SF1">
    <property type="entry name" value="GLUTATHIONE HYDROLASE PROENZYME"/>
    <property type="match status" value="1"/>
</dbReference>
<feature type="binding site" evidence="10">
    <location>
        <position position="470"/>
    </location>
    <ligand>
        <name>L-glutamate</name>
        <dbReference type="ChEBI" id="CHEBI:29985"/>
    </ligand>
</feature>
<feature type="binding site" evidence="10">
    <location>
        <position position="104"/>
    </location>
    <ligand>
        <name>L-glutamate</name>
        <dbReference type="ChEBI" id="CHEBI:29985"/>
    </ligand>
</feature>
<reference evidence="12 13" key="1">
    <citation type="submission" date="2019-02" db="EMBL/GenBank/DDBJ databases">
        <title>Prokaryotic population dynamics and viral predation in marine succession experiment using metagenomics: the confinement effect.</title>
        <authorList>
            <person name="Haro-Moreno J.M."/>
            <person name="Rodriguez-Valera F."/>
            <person name="Lopez-Perez M."/>
        </authorList>
    </citation>
    <scope>NUCLEOTIDE SEQUENCE [LARGE SCALE GENOMIC DNA]</scope>
    <source>
        <strain evidence="12">MED-G168</strain>
    </source>
</reference>
<dbReference type="NCBIfam" id="TIGR00066">
    <property type="entry name" value="g_glut_trans"/>
    <property type="match status" value="1"/>
</dbReference>
<dbReference type="Gene3D" id="1.10.246.130">
    <property type="match status" value="1"/>
</dbReference>
<dbReference type="EC" id="3.4.19.13" evidence="11"/>
<evidence type="ECO:0000256" key="2">
    <source>
        <dbReference type="ARBA" id="ARBA00001089"/>
    </source>
</evidence>
<dbReference type="Gene3D" id="3.60.20.40">
    <property type="match status" value="1"/>
</dbReference>
<evidence type="ECO:0000256" key="5">
    <source>
        <dbReference type="ARBA" id="ARBA00022801"/>
    </source>
</evidence>
<dbReference type="UniPathway" id="UPA00204"/>